<dbReference type="Proteomes" id="UP001341840">
    <property type="component" value="Unassembled WGS sequence"/>
</dbReference>
<feature type="compositionally biased region" description="Basic and acidic residues" evidence="1">
    <location>
        <begin position="127"/>
        <end position="146"/>
    </location>
</feature>
<protein>
    <submittedName>
        <fullName evidence="2">Uncharacterized protein</fullName>
    </submittedName>
</protein>
<proteinExistence type="predicted"/>
<dbReference type="EMBL" id="JASCZI010241966">
    <property type="protein sequence ID" value="MED6208726.1"/>
    <property type="molecule type" value="Genomic_DNA"/>
</dbReference>
<keyword evidence="3" id="KW-1185">Reference proteome</keyword>
<feature type="region of interest" description="Disordered" evidence="1">
    <location>
        <begin position="56"/>
        <end position="83"/>
    </location>
</feature>
<feature type="region of interest" description="Disordered" evidence="1">
    <location>
        <begin position="116"/>
        <end position="173"/>
    </location>
</feature>
<accession>A0ABU6YFP9</accession>
<feature type="compositionally biased region" description="Basic residues" evidence="1">
    <location>
        <begin position="147"/>
        <end position="173"/>
    </location>
</feature>
<name>A0ABU6YFP9_9FABA</name>
<evidence type="ECO:0000313" key="3">
    <source>
        <dbReference type="Proteomes" id="UP001341840"/>
    </source>
</evidence>
<evidence type="ECO:0000313" key="2">
    <source>
        <dbReference type="EMBL" id="MED6208726.1"/>
    </source>
</evidence>
<feature type="compositionally biased region" description="Basic and acidic residues" evidence="1">
    <location>
        <begin position="58"/>
        <end position="71"/>
    </location>
</feature>
<comment type="caution">
    <text evidence="2">The sequence shown here is derived from an EMBL/GenBank/DDBJ whole genome shotgun (WGS) entry which is preliminary data.</text>
</comment>
<evidence type="ECO:0000256" key="1">
    <source>
        <dbReference type="SAM" id="MobiDB-lite"/>
    </source>
</evidence>
<organism evidence="2 3">
    <name type="scientific">Stylosanthes scabra</name>
    <dbReference type="NCBI Taxonomy" id="79078"/>
    <lineage>
        <taxon>Eukaryota</taxon>
        <taxon>Viridiplantae</taxon>
        <taxon>Streptophyta</taxon>
        <taxon>Embryophyta</taxon>
        <taxon>Tracheophyta</taxon>
        <taxon>Spermatophyta</taxon>
        <taxon>Magnoliopsida</taxon>
        <taxon>eudicotyledons</taxon>
        <taxon>Gunneridae</taxon>
        <taxon>Pentapetalae</taxon>
        <taxon>rosids</taxon>
        <taxon>fabids</taxon>
        <taxon>Fabales</taxon>
        <taxon>Fabaceae</taxon>
        <taxon>Papilionoideae</taxon>
        <taxon>50 kb inversion clade</taxon>
        <taxon>dalbergioids sensu lato</taxon>
        <taxon>Dalbergieae</taxon>
        <taxon>Pterocarpus clade</taxon>
        <taxon>Stylosanthes</taxon>
    </lineage>
</organism>
<reference evidence="2 3" key="1">
    <citation type="journal article" date="2023" name="Plants (Basel)">
        <title>Bridging the Gap: Combining Genomics and Transcriptomics Approaches to Understand Stylosanthes scabra, an Orphan Legume from the Brazilian Caatinga.</title>
        <authorList>
            <person name="Ferreira-Neto J.R.C."/>
            <person name="da Silva M.D."/>
            <person name="Binneck E."/>
            <person name="de Melo N.F."/>
            <person name="da Silva R.H."/>
            <person name="de Melo A.L.T.M."/>
            <person name="Pandolfi V."/>
            <person name="Bustamante F.O."/>
            <person name="Brasileiro-Vidal A.C."/>
            <person name="Benko-Iseppon A.M."/>
        </authorList>
    </citation>
    <scope>NUCLEOTIDE SEQUENCE [LARGE SCALE GENOMIC DNA]</scope>
    <source>
        <tissue evidence="2">Leaves</tissue>
    </source>
</reference>
<sequence>MGKVRKKNKKYKEALQQQRRRKENIYYLSWERRGRQRWRRHNGARDGTTVLRAAGRRQAREGVGGDERDYRGGAGGGDDDDLGLQWRRRQRTARALAFGRGLGLGVLGHFLPVNAPQIPPVTSAPKSAEEGESHEIEGDTFEPEHRRRDRTGRRRRQRHKQQQQMRRRCKSGSVKRKDERTWCRYNGDCSSGVSRRGGGGTVVVNWWLRKEFPARIWLLEAEFENQGFF</sequence>
<gene>
    <name evidence="2" type="ORF">PIB30_047949</name>
</gene>